<name>A0A927B1P8_9BACT</name>
<sequence>MYVIYLHHQDYSNPGPEISMPFLPATNDWLEIPKDIRQTFWPACTETLTVVEREHLFDESMKFYGTRLYLQDWEGN</sequence>
<protein>
    <submittedName>
        <fullName evidence="1">Uncharacterized protein</fullName>
    </submittedName>
</protein>
<dbReference type="RefSeq" id="WP_191039573.1">
    <property type="nucleotide sequence ID" value="NZ_JACXAA010000004.1"/>
</dbReference>
<reference evidence="1" key="1">
    <citation type="submission" date="2020-09" db="EMBL/GenBank/DDBJ databases">
        <authorList>
            <person name="Kim M.K."/>
        </authorList>
    </citation>
    <scope>NUCLEOTIDE SEQUENCE</scope>
    <source>
        <strain evidence="1">BT704</strain>
    </source>
</reference>
<evidence type="ECO:0000313" key="1">
    <source>
        <dbReference type="EMBL" id="MBD2753934.1"/>
    </source>
</evidence>
<dbReference type="EMBL" id="JACXAA010000004">
    <property type="protein sequence ID" value="MBD2753934.1"/>
    <property type="molecule type" value="Genomic_DNA"/>
</dbReference>
<comment type="caution">
    <text evidence="1">The sequence shown here is derived from an EMBL/GenBank/DDBJ whole genome shotgun (WGS) entry which is preliminary data.</text>
</comment>
<accession>A0A927B1P8</accession>
<gene>
    <name evidence="1" type="ORF">IC230_13590</name>
</gene>
<evidence type="ECO:0000313" key="2">
    <source>
        <dbReference type="Proteomes" id="UP000653797"/>
    </source>
</evidence>
<proteinExistence type="predicted"/>
<keyword evidence="2" id="KW-1185">Reference proteome</keyword>
<organism evidence="1 2">
    <name type="scientific">Spirosoma validum</name>
    <dbReference type="NCBI Taxonomy" id="2771355"/>
    <lineage>
        <taxon>Bacteria</taxon>
        <taxon>Pseudomonadati</taxon>
        <taxon>Bacteroidota</taxon>
        <taxon>Cytophagia</taxon>
        <taxon>Cytophagales</taxon>
        <taxon>Cytophagaceae</taxon>
        <taxon>Spirosoma</taxon>
    </lineage>
</organism>
<dbReference type="Proteomes" id="UP000653797">
    <property type="component" value="Unassembled WGS sequence"/>
</dbReference>
<dbReference type="AlphaFoldDB" id="A0A927B1P8"/>